<comment type="cofactor">
    <cofactor evidence="1">
        <name>Mg(2+)</name>
        <dbReference type="ChEBI" id="CHEBI:18420"/>
    </cofactor>
</comment>
<dbReference type="PANTHER" id="PTHR19288">
    <property type="entry name" value="4-NITROPHENYLPHOSPHATASE-RELATED"/>
    <property type="match status" value="1"/>
</dbReference>
<reference evidence="6" key="1">
    <citation type="submission" date="2021-11" db="EMBL/GenBank/DDBJ databases">
        <authorList>
            <person name="Herlambang A."/>
            <person name="Guo Y."/>
            <person name="Takashima Y."/>
            <person name="Nishizawa T."/>
        </authorList>
    </citation>
    <scope>NUCLEOTIDE SEQUENCE</scope>
    <source>
        <strain evidence="6">E1425</strain>
    </source>
</reference>
<dbReference type="PANTHER" id="PTHR19288:SF46">
    <property type="entry name" value="HALOACID DEHALOGENASE-LIKE HYDROLASE DOMAIN-CONTAINING PROTEIN 2"/>
    <property type="match status" value="1"/>
</dbReference>
<evidence type="ECO:0000256" key="5">
    <source>
        <dbReference type="ARBA" id="ARBA00039666"/>
    </source>
</evidence>
<keyword evidence="7" id="KW-1185">Reference proteome</keyword>
<name>A0A9P3H1Z9_9FUNG</name>
<evidence type="ECO:0000313" key="6">
    <source>
        <dbReference type="EMBL" id="GJJ68585.1"/>
    </source>
</evidence>
<evidence type="ECO:0000256" key="4">
    <source>
        <dbReference type="ARBA" id="ARBA00022842"/>
    </source>
</evidence>
<dbReference type="Pfam" id="PF13242">
    <property type="entry name" value="Hydrolase_like"/>
    <property type="match status" value="1"/>
</dbReference>
<dbReference type="NCBIfam" id="TIGR01458">
    <property type="entry name" value="HAD-SF-IIA-hyp3"/>
    <property type="match status" value="1"/>
</dbReference>
<comment type="similarity">
    <text evidence="2">Belongs to the HAD-like hydrolase superfamily.</text>
</comment>
<evidence type="ECO:0000256" key="2">
    <source>
        <dbReference type="ARBA" id="ARBA00007958"/>
    </source>
</evidence>
<protein>
    <recommendedName>
        <fullName evidence="5">Haloacid dehalogenase-like hydrolase domain-containing protein 2</fullName>
    </recommendedName>
</protein>
<dbReference type="OrthoDB" id="426235at2759"/>
<dbReference type="GO" id="GO:0005737">
    <property type="term" value="C:cytoplasm"/>
    <property type="evidence" value="ECO:0007669"/>
    <property type="project" value="TreeGrafter"/>
</dbReference>
<comment type="caution">
    <text evidence="6">The sequence shown here is derived from an EMBL/GenBank/DDBJ whole genome shotgun (WGS) entry which is preliminary data.</text>
</comment>
<dbReference type="GO" id="GO:0046872">
    <property type="term" value="F:metal ion binding"/>
    <property type="evidence" value="ECO:0007669"/>
    <property type="project" value="UniProtKB-KW"/>
</dbReference>
<reference evidence="6" key="2">
    <citation type="journal article" date="2022" name="Microbiol. Resour. Announc.">
        <title>Whole-Genome Sequence of Entomortierella parvispora E1425, a Mucoromycotan Fungus Associated with Burkholderiaceae-Related Endosymbiotic Bacteria.</title>
        <authorList>
            <person name="Herlambang A."/>
            <person name="Guo Y."/>
            <person name="Takashima Y."/>
            <person name="Narisawa K."/>
            <person name="Ohta H."/>
            <person name="Nishizawa T."/>
        </authorList>
    </citation>
    <scope>NUCLEOTIDE SEQUENCE</scope>
    <source>
        <strain evidence="6">E1425</strain>
    </source>
</reference>
<dbReference type="SUPFAM" id="SSF56784">
    <property type="entry name" value="HAD-like"/>
    <property type="match status" value="1"/>
</dbReference>
<dbReference type="InterPro" id="IPR006357">
    <property type="entry name" value="HAD-SF_hydro_IIA"/>
</dbReference>
<dbReference type="EMBL" id="BQFW01000002">
    <property type="protein sequence ID" value="GJJ68585.1"/>
    <property type="molecule type" value="Genomic_DNA"/>
</dbReference>
<sequence length="294" mass="31395">MQKMCPAIRGVLIDLSGTVHVGDKAIPGAVEALARLRQSGIPFLFCTNTTQSSGETLASKLRGLGFNVKRDEIFTSLSACRQLVSSRGLRPLLLFEPDAIQEFEGIPLSEPHDSVVVGLSPSSFHYDMLDKAFRILVQSNSKPASLIAVHKAKYFASEPGQLSMGPGGFVEALEFASGVKAHVVGKPQKAFFELAIEKLNIASPSTSTTTAAAASKESSQSRDPTTQSIVMIGDDVEQDLGGGAAELGLTRFLVRTGKYRARDEDRDVFGGLDGTFADFPAAVDHILASSHQQQ</sequence>
<keyword evidence="3" id="KW-0479">Metal-binding</keyword>
<keyword evidence="4" id="KW-0460">Magnesium</keyword>
<evidence type="ECO:0000313" key="7">
    <source>
        <dbReference type="Proteomes" id="UP000827284"/>
    </source>
</evidence>
<dbReference type="GO" id="GO:0016791">
    <property type="term" value="F:phosphatase activity"/>
    <property type="evidence" value="ECO:0007669"/>
    <property type="project" value="InterPro"/>
</dbReference>
<evidence type="ECO:0000256" key="3">
    <source>
        <dbReference type="ARBA" id="ARBA00022723"/>
    </source>
</evidence>
<evidence type="ECO:0000256" key="1">
    <source>
        <dbReference type="ARBA" id="ARBA00001946"/>
    </source>
</evidence>
<dbReference type="InterPro" id="IPR036412">
    <property type="entry name" value="HAD-like_sf"/>
</dbReference>
<gene>
    <name evidence="6" type="ORF">EMPS_00931</name>
</gene>
<accession>A0A9P3H1Z9</accession>
<dbReference type="InterPro" id="IPR023214">
    <property type="entry name" value="HAD_sf"/>
</dbReference>
<dbReference type="Pfam" id="PF13344">
    <property type="entry name" value="Hydrolase_6"/>
    <property type="match status" value="1"/>
</dbReference>
<dbReference type="InterPro" id="IPR006355">
    <property type="entry name" value="LHPP/HDHD2"/>
</dbReference>
<dbReference type="AlphaFoldDB" id="A0A9P3H1Z9"/>
<organism evidence="6 7">
    <name type="scientific">Entomortierella parvispora</name>
    <dbReference type="NCBI Taxonomy" id="205924"/>
    <lineage>
        <taxon>Eukaryota</taxon>
        <taxon>Fungi</taxon>
        <taxon>Fungi incertae sedis</taxon>
        <taxon>Mucoromycota</taxon>
        <taxon>Mortierellomycotina</taxon>
        <taxon>Mortierellomycetes</taxon>
        <taxon>Mortierellales</taxon>
        <taxon>Mortierellaceae</taxon>
        <taxon>Entomortierella</taxon>
    </lineage>
</organism>
<dbReference type="Proteomes" id="UP000827284">
    <property type="component" value="Unassembled WGS sequence"/>
</dbReference>
<dbReference type="NCBIfam" id="TIGR01460">
    <property type="entry name" value="HAD-SF-IIA"/>
    <property type="match status" value="1"/>
</dbReference>
<proteinExistence type="inferred from homology"/>
<dbReference type="Gene3D" id="3.40.50.1000">
    <property type="entry name" value="HAD superfamily/HAD-like"/>
    <property type="match status" value="2"/>
</dbReference>